<organism evidence="1 2">
    <name type="scientific">Candidatus Competibacter denitrificans Run_A_D11</name>
    <dbReference type="NCBI Taxonomy" id="1400863"/>
    <lineage>
        <taxon>Bacteria</taxon>
        <taxon>Pseudomonadati</taxon>
        <taxon>Pseudomonadota</taxon>
        <taxon>Gammaproteobacteria</taxon>
        <taxon>Candidatus Competibacteraceae</taxon>
        <taxon>Candidatus Competibacter</taxon>
    </lineage>
</organism>
<sequence length="108" mass="11291">MILRPLPQHSRMTHLSPCGFCAFNGLCHDGDPAGLIFLEDPPAPVAVHPVAESQPAMLSLFIPIGDLSSPAGAGGVLIFYGGALDDDEEVSGDCCGRPERLQHDSIPG</sequence>
<evidence type="ECO:0000313" key="1">
    <source>
        <dbReference type="EMBL" id="CDI04572.1"/>
    </source>
</evidence>
<comment type="caution">
    <text evidence="1">The sequence shown here is derived from an EMBL/GenBank/DDBJ whole genome shotgun (WGS) entry which is preliminary data.</text>
</comment>
<name>W6MA52_9GAMM</name>
<gene>
    <name evidence="1" type="ORF">BN873_p10016</name>
</gene>
<reference evidence="1" key="1">
    <citation type="submission" date="2013-07" db="EMBL/GenBank/DDBJ databases">
        <authorList>
            <person name="McIlroy S."/>
        </authorList>
    </citation>
    <scope>NUCLEOTIDE SEQUENCE [LARGE SCALE GENOMIC DNA]</scope>
    <source>
        <strain evidence="1">Run_A_D11</strain>
    </source>
</reference>
<keyword evidence="2" id="KW-1185">Reference proteome</keyword>
<reference evidence="1" key="2">
    <citation type="submission" date="2014-03" db="EMBL/GenBank/DDBJ databases">
        <title>Candidatus Competibacter-lineage genomes retrieved from metagenomes reveal functional metabolic diversity.</title>
        <authorList>
            <person name="McIlroy S.J."/>
            <person name="Albertsen M."/>
            <person name="Andresen E.K."/>
            <person name="Saunders A.M."/>
            <person name="Kristiansen R."/>
            <person name="Stokholm-Bjerregaard M."/>
            <person name="Nielsen K.L."/>
            <person name="Nielsen P.H."/>
        </authorList>
    </citation>
    <scope>NUCLEOTIDE SEQUENCE</scope>
    <source>
        <strain evidence="1">Run_A_D11</strain>
    </source>
</reference>
<dbReference type="AlphaFoldDB" id="W6MA52"/>
<proteinExistence type="predicted"/>
<dbReference type="Proteomes" id="UP000035760">
    <property type="component" value="Unassembled WGS sequence"/>
</dbReference>
<evidence type="ECO:0000313" key="2">
    <source>
        <dbReference type="Proteomes" id="UP000035760"/>
    </source>
</evidence>
<dbReference type="EMBL" id="CBTJ020000113">
    <property type="protein sequence ID" value="CDI04572.1"/>
    <property type="molecule type" value="Genomic_DNA"/>
</dbReference>
<protein>
    <submittedName>
        <fullName evidence="1">Uncharacterized protein</fullName>
    </submittedName>
</protein>
<accession>W6MA52</accession>